<organism evidence="1 2">
    <name type="scientific">Nitrobacter winogradskyi</name>
    <name type="common">Nitrobacter agilis</name>
    <dbReference type="NCBI Taxonomy" id="913"/>
    <lineage>
        <taxon>Bacteria</taxon>
        <taxon>Pseudomonadati</taxon>
        <taxon>Pseudomonadota</taxon>
        <taxon>Alphaproteobacteria</taxon>
        <taxon>Hyphomicrobiales</taxon>
        <taxon>Nitrobacteraceae</taxon>
        <taxon>Nitrobacter</taxon>
    </lineage>
</organism>
<evidence type="ECO:0000313" key="1">
    <source>
        <dbReference type="EMBL" id="GEC14319.1"/>
    </source>
</evidence>
<sequence length="79" mass="9975">MARYKIQVCIAPTDIQMYLQWRDEREYWLGRKFLAEIDDYPESQRQQDPSHIEWYYLNEDQFEKLTKFRKELRAKRRGR</sequence>
<gene>
    <name evidence="1" type="ORF">NWI01_02110</name>
</gene>
<dbReference type="AlphaFoldDB" id="A0A4Y3W8R9"/>
<accession>A0A4Y3W8R9</accession>
<name>A0A4Y3W8R9_NITWI</name>
<dbReference type="Proteomes" id="UP000318825">
    <property type="component" value="Unassembled WGS sequence"/>
</dbReference>
<evidence type="ECO:0000313" key="2">
    <source>
        <dbReference type="Proteomes" id="UP000318825"/>
    </source>
</evidence>
<dbReference type="EMBL" id="BJNF01000002">
    <property type="protein sequence ID" value="GEC14319.1"/>
    <property type="molecule type" value="Genomic_DNA"/>
</dbReference>
<protein>
    <submittedName>
        <fullName evidence="1">Uncharacterized protein</fullName>
    </submittedName>
</protein>
<reference evidence="1 2" key="1">
    <citation type="submission" date="2019-06" db="EMBL/GenBank/DDBJ databases">
        <title>Whole genome shotgun sequence of Nitrobacter winogradskyi NBRC 14297.</title>
        <authorList>
            <person name="Hosoyama A."/>
            <person name="Uohara A."/>
            <person name="Ohji S."/>
            <person name="Ichikawa N."/>
        </authorList>
    </citation>
    <scope>NUCLEOTIDE SEQUENCE [LARGE SCALE GENOMIC DNA]</scope>
    <source>
        <strain evidence="1 2">NBRC 14297</strain>
    </source>
</reference>
<proteinExistence type="predicted"/>
<comment type="caution">
    <text evidence="1">The sequence shown here is derived from an EMBL/GenBank/DDBJ whole genome shotgun (WGS) entry which is preliminary data.</text>
</comment>